<evidence type="ECO:0000256" key="9">
    <source>
        <dbReference type="ARBA" id="ARBA00048504"/>
    </source>
</evidence>
<comment type="catalytic activity">
    <reaction evidence="5">
        <text>a 1,2-diacyl-sn-glycerol + H2O = a 2-acylglycerol + a fatty acid + H(+)</text>
        <dbReference type="Rhea" id="RHEA:33275"/>
        <dbReference type="ChEBI" id="CHEBI:15377"/>
        <dbReference type="ChEBI" id="CHEBI:15378"/>
        <dbReference type="ChEBI" id="CHEBI:17389"/>
        <dbReference type="ChEBI" id="CHEBI:17815"/>
        <dbReference type="ChEBI" id="CHEBI:28868"/>
        <dbReference type="EC" id="3.1.1.116"/>
    </reaction>
</comment>
<dbReference type="GO" id="GO:0052689">
    <property type="term" value="F:carboxylic ester hydrolase activity"/>
    <property type="evidence" value="ECO:0007669"/>
    <property type="project" value="TreeGrafter"/>
</dbReference>
<dbReference type="EC" id="3.1.1.116" evidence="3"/>
<evidence type="ECO:0000256" key="2">
    <source>
        <dbReference type="ARBA" id="ARBA00022801"/>
    </source>
</evidence>
<name>A0A8K0CVA2_IGNLU</name>
<dbReference type="PANTHER" id="PTHR46118">
    <property type="entry name" value="PROTEIN ABHD11"/>
    <property type="match status" value="1"/>
</dbReference>
<sequence>MTNILRVVKTRPIIPVINIISTSKFATTDTAKTIQPNTINMSFASYESTQTPSGDMPSPLVIMHGLFGSKANWNSLCKAFHQKTSPQRKIISVDARNHGDSPHSNSHTYLDLAGDVKTLLHQLHIKKAAVLGHSMGGRAMMYFALRHPNLVDKLIVADISPISTSPNFKSVIKIFNAMQKVLMPKNVPMSSARISADLQLSRSINDKGLRAFILTNMVQKSDGSYAWRINIPVLLSNFNEHILSFPKIDGLQFEGPVLFVGGGKSDFIQKTDHSHILRMFPKAEFKIIDGAGHWLHSEKPSEFLKLCTDFLNKKVAAIEKTTISAKQN</sequence>
<comment type="catalytic activity">
    <reaction evidence="10">
        <text>1-octadecanoyl-2-(9Z-octadecenoyl)-sn-glycerol + H2O = 2-(9Z-octadecenoyl)-glycerol + octadecanoate + H(+)</text>
        <dbReference type="Rhea" id="RHEA:77103"/>
        <dbReference type="ChEBI" id="CHEBI:15377"/>
        <dbReference type="ChEBI" id="CHEBI:15378"/>
        <dbReference type="ChEBI" id="CHEBI:25629"/>
        <dbReference type="ChEBI" id="CHEBI:73990"/>
        <dbReference type="ChEBI" id="CHEBI:75468"/>
    </reaction>
</comment>
<dbReference type="AlphaFoldDB" id="A0A8K0CVA2"/>
<comment type="caution">
    <text evidence="13">The sequence shown here is derived from an EMBL/GenBank/DDBJ whole genome shotgun (WGS) entry which is preliminary data.</text>
</comment>
<evidence type="ECO:0000256" key="8">
    <source>
        <dbReference type="ARBA" id="ARBA00048283"/>
    </source>
</evidence>
<dbReference type="GO" id="GO:0005739">
    <property type="term" value="C:mitochondrion"/>
    <property type="evidence" value="ECO:0007669"/>
    <property type="project" value="TreeGrafter"/>
</dbReference>
<keyword evidence="14" id="KW-1185">Reference proteome</keyword>
<feature type="domain" description="AB hydrolase-1" evidence="12">
    <location>
        <begin position="59"/>
        <end position="300"/>
    </location>
</feature>
<dbReference type="Proteomes" id="UP000801492">
    <property type="component" value="Unassembled WGS sequence"/>
</dbReference>
<proteinExistence type="inferred from homology"/>
<evidence type="ECO:0000256" key="7">
    <source>
        <dbReference type="ARBA" id="ARBA00044064"/>
    </source>
</evidence>
<evidence type="ECO:0000259" key="12">
    <source>
        <dbReference type="Pfam" id="PF00561"/>
    </source>
</evidence>
<accession>A0A8K0CVA2</accession>
<evidence type="ECO:0000256" key="5">
    <source>
        <dbReference type="ARBA" id="ARBA00043667"/>
    </source>
</evidence>
<organism evidence="13 14">
    <name type="scientific">Ignelater luminosus</name>
    <name type="common">Cucubano</name>
    <name type="synonym">Pyrophorus luminosus</name>
    <dbReference type="NCBI Taxonomy" id="2038154"/>
    <lineage>
        <taxon>Eukaryota</taxon>
        <taxon>Metazoa</taxon>
        <taxon>Ecdysozoa</taxon>
        <taxon>Arthropoda</taxon>
        <taxon>Hexapoda</taxon>
        <taxon>Insecta</taxon>
        <taxon>Pterygota</taxon>
        <taxon>Neoptera</taxon>
        <taxon>Endopterygota</taxon>
        <taxon>Coleoptera</taxon>
        <taxon>Polyphaga</taxon>
        <taxon>Elateriformia</taxon>
        <taxon>Elateroidea</taxon>
        <taxon>Elateridae</taxon>
        <taxon>Agrypninae</taxon>
        <taxon>Pyrophorini</taxon>
        <taxon>Ignelater</taxon>
    </lineage>
</organism>
<evidence type="ECO:0000256" key="4">
    <source>
        <dbReference type="ARBA" id="ARBA00042703"/>
    </source>
</evidence>
<dbReference type="Pfam" id="PF00561">
    <property type="entry name" value="Abhydrolase_1"/>
    <property type="match status" value="1"/>
</dbReference>
<dbReference type="PRINTS" id="PR00111">
    <property type="entry name" value="ABHYDROLASE"/>
</dbReference>
<comment type="similarity">
    <text evidence="1">Belongs to the AB hydrolase superfamily.</text>
</comment>
<comment type="catalytic activity">
    <reaction evidence="6">
        <text>a 1,3-diacyl-sn-glycerol + H2O = a 1-acyl-sn-glycerol + a fatty acid + H(+)</text>
        <dbReference type="Rhea" id="RHEA:38503"/>
        <dbReference type="ChEBI" id="CHEBI:15377"/>
        <dbReference type="ChEBI" id="CHEBI:15378"/>
        <dbReference type="ChEBI" id="CHEBI:28868"/>
        <dbReference type="ChEBI" id="CHEBI:64683"/>
        <dbReference type="ChEBI" id="CHEBI:77272"/>
    </reaction>
</comment>
<evidence type="ECO:0000256" key="3">
    <source>
        <dbReference type="ARBA" id="ARBA00026104"/>
    </source>
</evidence>
<evidence type="ECO:0000256" key="11">
    <source>
        <dbReference type="ARBA" id="ARBA00048919"/>
    </source>
</evidence>
<keyword evidence="2" id="KW-0378">Hydrolase</keyword>
<evidence type="ECO:0000256" key="1">
    <source>
        <dbReference type="ARBA" id="ARBA00008645"/>
    </source>
</evidence>
<protein>
    <recommendedName>
        <fullName evidence="7">sn-1-specific diacylglycerol lipase ABHD11</fullName>
        <ecNumber evidence="3">3.1.1.116</ecNumber>
    </recommendedName>
    <alternativeName>
        <fullName evidence="4">Alpha/beta hydrolase domain-containing protein 11</fullName>
    </alternativeName>
</protein>
<evidence type="ECO:0000313" key="13">
    <source>
        <dbReference type="EMBL" id="KAF2894290.1"/>
    </source>
</evidence>
<dbReference type="InterPro" id="IPR000073">
    <property type="entry name" value="AB_hydrolase_1"/>
</dbReference>
<dbReference type="Gene3D" id="3.40.50.1820">
    <property type="entry name" value="alpha/beta hydrolase"/>
    <property type="match status" value="1"/>
</dbReference>
<dbReference type="PANTHER" id="PTHR46118:SF4">
    <property type="entry name" value="PROTEIN ABHD11"/>
    <property type="match status" value="1"/>
</dbReference>
<reference evidence="13" key="1">
    <citation type="submission" date="2019-08" db="EMBL/GenBank/DDBJ databases">
        <title>The genome of the North American firefly Photinus pyralis.</title>
        <authorList>
            <consortium name="Photinus pyralis genome working group"/>
            <person name="Fallon T.R."/>
            <person name="Sander Lower S.E."/>
            <person name="Weng J.-K."/>
        </authorList>
    </citation>
    <scope>NUCLEOTIDE SEQUENCE</scope>
    <source>
        <strain evidence="13">TRF0915ILg1</strain>
        <tissue evidence="13">Whole body</tissue>
    </source>
</reference>
<comment type="catalytic activity">
    <reaction evidence="11">
        <text>1-octadecanoyl-2-(5Z,8Z,11Z,14Z-eicosatetraenoyl)-sn-glycerol + H2O = 2-(5Z,8Z,11Z,14Z-eicosatetraenoyl)-glycerol + octadecanoate + H(+)</text>
        <dbReference type="Rhea" id="RHEA:38507"/>
        <dbReference type="ChEBI" id="CHEBI:15377"/>
        <dbReference type="ChEBI" id="CHEBI:15378"/>
        <dbReference type="ChEBI" id="CHEBI:25629"/>
        <dbReference type="ChEBI" id="CHEBI:52392"/>
        <dbReference type="ChEBI" id="CHEBI:75728"/>
    </reaction>
</comment>
<comment type="catalytic activity">
    <reaction evidence="8">
        <text>1-octadecanoyl-2-(4Z,7Z,10Z,13Z,16Z,19Z-docosahexaenoyl)-sn-glycerol + H2O = 2-(4Z,7Z,10Z,13Z,16Z,19Z-docosahexaenoyl)-glycerol + octadecanoate + H(+)</text>
        <dbReference type="Rhea" id="RHEA:77107"/>
        <dbReference type="ChEBI" id="CHEBI:15377"/>
        <dbReference type="ChEBI" id="CHEBI:15378"/>
        <dbReference type="ChEBI" id="CHEBI:25629"/>
        <dbReference type="ChEBI" id="CHEBI:77129"/>
        <dbReference type="ChEBI" id="CHEBI:186738"/>
    </reaction>
</comment>
<dbReference type="OrthoDB" id="8119704at2759"/>
<gene>
    <name evidence="13" type="ORF">ILUMI_11882</name>
</gene>
<evidence type="ECO:0000313" key="14">
    <source>
        <dbReference type="Proteomes" id="UP000801492"/>
    </source>
</evidence>
<evidence type="ECO:0000256" key="10">
    <source>
        <dbReference type="ARBA" id="ARBA00048513"/>
    </source>
</evidence>
<dbReference type="EMBL" id="VTPC01007154">
    <property type="protein sequence ID" value="KAF2894290.1"/>
    <property type="molecule type" value="Genomic_DNA"/>
</dbReference>
<comment type="catalytic activity">
    <reaction evidence="9">
        <text>1,2-didecanoylglycerol + H2O = decanoylglycerol + decanoate + H(+)</text>
        <dbReference type="Rhea" id="RHEA:48596"/>
        <dbReference type="ChEBI" id="CHEBI:11152"/>
        <dbReference type="ChEBI" id="CHEBI:15377"/>
        <dbReference type="ChEBI" id="CHEBI:15378"/>
        <dbReference type="ChEBI" id="CHEBI:27689"/>
        <dbReference type="ChEBI" id="CHEBI:90605"/>
    </reaction>
</comment>
<dbReference type="InterPro" id="IPR029058">
    <property type="entry name" value="AB_hydrolase_fold"/>
</dbReference>
<evidence type="ECO:0000256" key="6">
    <source>
        <dbReference type="ARBA" id="ARBA00043742"/>
    </source>
</evidence>
<dbReference type="SUPFAM" id="SSF53474">
    <property type="entry name" value="alpha/beta-Hydrolases"/>
    <property type="match status" value="1"/>
</dbReference>